<dbReference type="SMR" id="A2FDN3"/>
<dbReference type="VEuPathDB" id="TrichDB:TVAG_011260"/>
<sequence length="595" mass="69784">MTDSLFSSLETLSEDLKINETDPNEGISDTEVYRLQTEILKHSKLVEDYLNSSKSNEKSKHLASLKYLFSLFKSELSVNLTLRKLLLDSRNNHSQVIDDTNNFMSTLSGMGVGEIHDFETIIKIVKSLIKQVDRSEQANYKIAKKLKRIKVIEDNFTSKEAEMQLQIAQLNSENDRLKHQYESLKDQYNLLQMNQYKFQNVNTQNPYSPQLQAEIEKLRNTYNTVDTERQKIINDNLNFQKKNEELNQEISSLNSKLNQVNQTSKIMSEQINKSENEIKNLRDQLLKSETSKSDIIAENAGLKQKIEILQAENQKLSVEALNKKEIPEITKIVETTNNEQLINEIANLKSMISAQKQNPTDQNQNLVLISRMKASIKELQDKINDQDKTIKEKDKLIEEKTMKFNELQNSHNNYVKSMSNIKNEIKNTKKQLLDSKSKSSNKIKLLKAKYEELIKTLNQQNESKINAIKSECDKEINKIKKEYQEREDNNRNMLNDALQSQISQKELIERELRFRVESLESENRTLRDQSRKLSYALEQEEKELARLQVIHSKNSQIDCEEFPFNQRIERRVKRKGVYRRKEIYTYPEFDEEESY</sequence>
<protein>
    <submittedName>
        <fullName evidence="2">Uncharacterized protein</fullName>
    </submittedName>
</protein>
<dbReference type="EMBL" id="DS113735">
    <property type="protein sequence ID" value="EAX96977.1"/>
    <property type="molecule type" value="Genomic_DNA"/>
</dbReference>
<reference evidence="2" key="1">
    <citation type="submission" date="2006-10" db="EMBL/GenBank/DDBJ databases">
        <authorList>
            <person name="Amadeo P."/>
            <person name="Zhao Q."/>
            <person name="Wortman J."/>
            <person name="Fraser-Liggett C."/>
            <person name="Carlton J."/>
        </authorList>
    </citation>
    <scope>NUCLEOTIDE SEQUENCE</scope>
    <source>
        <strain evidence="2">G3</strain>
    </source>
</reference>
<dbReference type="Proteomes" id="UP000001542">
    <property type="component" value="Unassembled WGS sequence"/>
</dbReference>
<feature type="coiled-coil region" evidence="1">
    <location>
        <begin position="229"/>
        <end position="543"/>
    </location>
</feature>
<dbReference type="InParanoid" id="A2FDN3"/>
<name>A2FDN3_TRIV3</name>
<proteinExistence type="predicted"/>
<dbReference type="VEuPathDB" id="TrichDB:TVAGG3_0258040"/>
<dbReference type="OrthoDB" id="2436455at2759"/>
<accession>A2FDN3</accession>
<dbReference type="KEGG" id="tva:4754754"/>
<dbReference type="STRING" id="5722.A2FDN3"/>
<reference evidence="2" key="2">
    <citation type="journal article" date="2007" name="Science">
        <title>Draft genome sequence of the sexually transmitted pathogen Trichomonas vaginalis.</title>
        <authorList>
            <person name="Carlton J.M."/>
            <person name="Hirt R.P."/>
            <person name="Silva J.C."/>
            <person name="Delcher A.L."/>
            <person name="Schatz M."/>
            <person name="Zhao Q."/>
            <person name="Wortman J.R."/>
            <person name="Bidwell S.L."/>
            <person name="Alsmark U.C.M."/>
            <person name="Besteiro S."/>
            <person name="Sicheritz-Ponten T."/>
            <person name="Noel C.J."/>
            <person name="Dacks J.B."/>
            <person name="Foster P.G."/>
            <person name="Simillion C."/>
            <person name="Van de Peer Y."/>
            <person name="Miranda-Saavedra D."/>
            <person name="Barton G.J."/>
            <person name="Westrop G.D."/>
            <person name="Mueller S."/>
            <person name="Dessi D."/>
            <person name="Fiori P.L."/>
            <person name="Ren Q."/>
            <person name="Paulsen I."/>
            <person name="Zhang H."/>
            <person name="Bastida-Corcuera F.D."/>
            <person name="Simoes-Barbosa A."/>
            <person name="Brown M.T."/>
            <person name="Hayes R.D."/>
            <person name="Mukherjee M."/>
            <person name="Okumura C.Y."/>
            <person name="Schneider R."/>
            <person name="Smith A.J."/>
            <person name="Vanacova S."/>
            <person name="Villalvazo M."/>
            <person name="Haas B.J."/>
            <person name="Pertea M."/>
            <person name="Feldblyum T.V."/>
            <person name="Utterback T.R."/>
            <person name="Shu C.L."/>
            <person name="Osoegawa K."/>
            <person name="de Jong P.J."/>
            <person name="Hrdy I."/>
            <person name="Horvathova L."/>
            <person name="Zubacova Z."/>
            <person name="Dolezal P."/>
            <person name="Malik S.B."/>
            <person name="Logsdon J.M. Jr."/>
            <person name="Henze K."/>
            <person name="Gupta A."/>
            <person name="Wang C.C."/>
            <person name="Dunne R.L."/>
            <person name="Upcroft J.A."/>
            <person name="Upcroft P."/>
            <person name="White O."/>
            <person name="Salzberg S.L."/>
            <person name="Tang P."/>
            <person name="Chiu C.-H."/>
            <person name="Lee Y.-S."/>
            <person name="Embley T.M."/>
            <person name="Coombs G.H."/>
            <person name="Mottram J.C."/>
            <person name="Tachezy J."/>
            <person name="Fraser-Liggett C.M."/>
            <person name="Johnson P.J."/>
        </authorList>
    </citation>
    <scope>NUCLEOTIDE SEQUENCE [LARGE SCALE GENOMIC DNA]</scope>
    <source>
        <strain evidence="2">G3</strain>
    </source>
</reference>
<evidence type="ECO:0000313" key="3">
    <source>
        <dbReference type="Proteomes" id="UP000001542"/>
    </source>
</evidence>
<organism evidence="2 3">
    <name type="scientific">Trichomonas vaginalis (strain ATCC PRA-98 / G3)</name>
    <dbReference type="NCBI Taxonomy" id="412133"/>
    <lineage>
        <taxon>Eukaryota</taxon>
        <taxon>Metamonada</taxon>
        <taxon>Parabasalia</taxon>
        <taxon>Trichomonadida</taxon>
        <taxon>Trichomonadidae</taxon>
        <taxon>Trichomonas</taxon>
    </lineage>
</organism>
<evidence type="ECO:0000313" key="2">
    <source>
        <dbReference type="EMBL" id="EAX96977.1"/>
    </source>
</evidence>
<gene>
    <name evidence="2" type="ORF">TVAG_011260</name>
</gene>
<keyword evidence="1" id="KW-0175">Coiled coil</keyword>
<evidence type="ECO:0000256" key="1">
    <source>
        <dbReference type="SAM" id="Coils"/>
    </source>
</evidence>
<keyword evidence="3" id="KW-1185">Reference proteome</keyword>
<dbReference type="RefSeq" id="XP_001309907.1">
    <property type="nucleotide sequence ID" value="XM_001309906.1"/>
</dbReference>
<feature type="coiled-coil region" evidence="1">
    <location>
        <begin position="160"/>
        <end position="194"/>
    </location>
</feature>
<dbReference type="AlphaFoldDB" id="A2FDN3"/>